<dbReference type="AlphaFoldDB" id="A0A251X7G6"/>
<dbReference type="RefSeq" id="WP_086487666.1">
    <property type="nucleotide sequence ID" value="NZ_MSLT01000012.1"/>
</dbReference>
<protein>
    <submittedName>
        <fullName evidence="1">Uncharacterized protein</fullName>
    </submittedName>
</protein>
<keyword evidence="2" id="KW-1185">Reference proteome</keyword>
<organism evidence="1 2">
    <name type="scientific">Thioflexithrix psekupsensis</name>
    <dbReference type="NCBI Taxonomy" id="1570016"/>
    <lineage>
        <taxon>Bacteria</taxon>
        <taxon>Pseudomonadati</taxon>
        <taxon>Pseudomonadota</taxon>
        <taxon>Gammaproteobacteria</taxon>
        <taxon>Thiotrichales</taxon>
        <taxon>Thioflexithrix</taxon>
    </lineage>
</organism>
<reference evidence="1 2" key="1">
    <citation type="submission" date="2016-12" db="EMBL/GenBank/DDBJ databases">
        <title>Thioflexothrix psekupsii D3 genome sequencing and assembly.</title>
        <authorList>
            <person name="Fomenkov A."/>
            <person name="Vincze T."/>
            <person name="Grabovich M."/>
            <person name="Anton B.P."/>
            <person name="Dubinina G."/>
            <person name="Orlova M."/>
            <person name="Belousova E."/>
            <person name="Roberts R.J."/>
        </authorList>
    </citation>
    <scope>NUCLEOTIDE SEQUENCE [LARGE SCALE GENOMIC DNA]</scope>
    <source>
        <strain evidence="1">D3</strain>
    </source>
</reference>
<proteinExistence type="predicted"/>
<accession>A0A251X7G6</accession>
<gene>
    <name evidence="1" type="ORF">TPSD3_05940</name>
</gene>
<dbReference type="EMBL" id="MSLT01000012">
    <property type="protein sequence ID" value="OUD13885.1"/>
    <property type="molecule type" value="Genomic_DNA"/>
</dbReference>
<sequence length="68" mass="8122">MKNIYLEVDEQAYETILAFIKLLPPQRCRVIEEENDDLTEEEITHINNCRAEIAQGDYSQFDEWEMVK</sequence>
<name>A0A251X7G6_9GAMM</name>
<dbReference type="Proteomes" id="UP000194798">
    <property type="component" value="Unassembled WGS sequence"/>
</dbReference>
<evidence type="ECO:0000313" key="1">
    <source>
        <dbReference type="EMBL" id="OUD13885.1"/>
    </source>
</evidence>
<evidence type="ECO:0000313" key="2">
    <source>
        <dbReference type="Proteomes" id="UP000194798"/>
    </source>
</evidence>
<dbReference type="OrthoDB" id="5772090at2"/>
<comment type="caution">
    <text evidence="1">The sequence shown here is derived from an EMBL/GenBank/DDBJ whole genome shotgun (WGS) entry which is preliminary data.</text>
</comment>